<dbReference type="Proteomes" id="UP001174997">
    <property type="component" value="Unassembled WGS sequence"/>
</dbReference>
<evidence type="ECO:0000259" key="2">
    <source>
        <dbReference type="Pfam" id="PF06985"/>
    </source>
</evidence>
<dbReference type="PANTHER" id="PTHR24148">
    <property type="entry name" value="ANKYRIN REPEAT DOMAIN-CONTAINING PROTEIN 39 HOMOLOG-RELATED"/>
    <property type="match status" value="1"/>
</dbReference>
<name>A0AA39ZCM7_9PEZI</name>
<dbReference type="EMBL" id="JAULSY010000055">
    <property type="protein sequence ID" value="KAK0668514.1"/>
    <property type="molecule type" value="Genomic_DNA"/>
</dbReference>
<evidence type="ECO:0000313" key="3">
    <source>
        <dbReference type="EMBL" id="KAK0668514.1"/>
    </source>
</evidence>
<keyword evidence="4" id="KW-1185">Reference proteome</keyword>
<evidence type="ECO:0000256" key="1">
    <source>
        <dbReference type="SAM" id="MobiDB-lite"/>
    </source>
</evidence>
<proteinExistence type="predicted"/>
<dbReference type="InterPro" id="IPR052895">
    <property type="entry name" value="HetReg/Transcr_Mod"/>
</dbReference>
<dbReference type="AlphaFoldDB" id="A0AA39ZCM7"/>
<protein>
    <submittedName>
        <fullName evidence="3">Heterokaryon incompatibility protein-domain-containing protein</fullName>
    </submittedName>
</protein>
<feature type="region of interest" description="Disordered" evidence="1">
    <location>
        <begin position="1"/>
        <end position="24"/>
    </location>
</feature>
<organism evidence="3 4">
    <name type="scientific">Cercophora samala</name>
    <dbReference type="NCBI Taxonomy" id="330535"/>
    <lineage>
        <taxon>Eukaryota</taxon>
        <taxon>Fungi</taxon>
        <taxon>Dikarya</taxon>
        <taxon>Ascomycota</taxon>
        <taxon>Pezizomycotina</taxon>
        <taxon>Sordariomycetes</taxon>
        <taxon>Sordariomycetidae</taxon>
        <taxon>Sordariales</taxon>
        <taxon>Lasiosphaeriaceae</taxon>
        <taxon>Cercophora</taxon>
    </lineage>
</organism>
<evidence type="ECO:0000313" key="4">
    <source>
        <dbReference type="Proteomes" id="UP001174997"/>
    </source>
</evidence>
<feature type="domain" description="Heterokaryon incompatibility" evidence="2">
    <location>
        <begin position="79"/>
        <end position="233"/>
    </location>
</feature>
<dbReference type="InterPro" id="IPR010730">
    <property type="entry name" value="HET"/>
</dbReference>
<dbReference type="PANTHER" id="PTHR24148:SF78">
    <property type="entry name" value="HETEROKARYON INCOMPATIBILITY DOMAIN-CONTAINING PROTEIN"/>
    <property type="match status" value="1"/>
</dbReference>
<reference evidence="3" key="1">
    <citation type="submission" date="2023-06" db="EMBL/GenBank/DDBJ databases">
        <title>Genome-scale phylogeny and comparative genomics of the fungal order Sordariales.</title>
        <authorList>
            <consortium name="Lawrence Berkeley National Laboratory"/>
            <person name="Hensen N."/>
            <person name="Bonometti L."/>
            <person name="Westerberg I."/>
            <person name="Brannstrom I.O."/>
            <person name="Guillou S."/>
            <person name="Cros-Aarteil S."/>
            <person name="Calhoun S."/>
            <person name="Haridas S."/>
            <person name="Kuo A."/>
            <person name="Mondo S."/>
            <person name="Pangilinan J."/>
            <person name="Riley R."/>
            <person name="Labutti K."/>
            <person name="Andreopoulos B."/>
            <person name="Lipzen A."/>
            <person name="Chen C."/>
            <person name="Yanf M."/>
            <person name="Daum C."/>
            <person name="Ng V."/>
            <person name="Clum A."/>
            <person name="Steindorff A."/>
            <person name="Ohm R."/>
            <person name="Martin F."/>
            <person name="Silar P."/>
            <person name="Natvig D."/>
            <person name="Lalanne C."/>
            <person name="Gautier V."/>
            <person name="Ament-Velasquez S.L."/>
            <person name="Kruys A."/>
            <person name="Hutchinson M.I."/>
            <person name="Powell A.J."/>
            <person name="Barry K."/>
            <person name="Miller A.N."/>
            <person name="Grigoriev I.V."/>
            <person name="Debuchy R."/>
            <person name="Gladieux P."/>
            <person name="Thoren M.H."/>
            <person name="Johannesson H."/>
        </authorList>
    </citation>
    <scope>NUCLEOTIDE SEQUENCE</scope>
    <source>
        <strain evidence="3">CBS 307.81</strain>
    </source>
</reference>
<gene>
    <name evidence="3" type="ORF">QBC41DRAFT_321703</name>
</gene>
<sequence>MEAKEDDPASKCDSTPLPDPLPTSEAVFLPPKHSSQVYRSLPNGHIRLLRIHPDPSIFNTIKCSIFEYPILRAQRTGLYEALSYAWGSPPLGETPPSVLVDGCKFIVGENLHAALLSLRDPWIDRIFWIDAICINQSDEDEKGHQVEYMARIYARARAVVVWLGFATERSGRAMRTIQSLAMLQDNEEKREKYRNMAMAMMSRRSAPSENDDGWNIGELLQRPWFKRIWVVQEVAAARHIVIKCGRDEVSGQAFCAGIEIVMQTWPQIYQDWEAPFVRTLIEPTIRLMKDADRKPRHAEDVSSRFSLNIGPLRHLIDMYRHREATDRRDKIYALLGMCSDDPGAAGLLPDYSIAWPVLIQQLARSILKLAHPVVIDAWDNRDSVMIKGRSYVLGEIAPNHVAWNLKRMSLCWSVGAKQCGWHKLNPAFLEFNDLLEGDVLLMLDGARMPLIARHQNNYWTVVRIAADMEPPEKGSVPPGSQLMDIILIWDWGPVAGSPAPELPGKLGVEQFMLKLANFNGQLKRPLNLSTDGVCFPIGKRVR</sequence>
<comment type="caution">
    <text evidence="3">The sequence shown here is derived from an EMBL/GenBank/DDBJ whole genome shotgun (WGS) entry which is preliminary data.</text>
</comment>
<feature type="compositionally biased region" description="Basic and acidic residues" evidence="1">
    <location>
        <begin position="1"/>
        <end position="10"/>
    </location>
</feature>
<accession>A0AA39ZCM7</accession>
<dbReference type="Pfam" id="PF06985">
    <property type="entry name" value="HET"/>
    <property type="match status" value="1"/>
</dbReference>